<keyword evidence="3" id="KW-0547">Nucleotide-binding</keyword>
<dbReference type="EMBL" id="JAHCDA010000005">
    <property type="protein sequence ID" value="MBS7813395.1"/>
    <property type="molecule type" value="Genomic_DNA"/>
</dbReference>
<reference evidence="8 9" key="1">
    <citation type="submission" date="2021-05" db="EMBL/GenBank/DDBJ databases">
        <title>Roseococcus sp. XZZS9, whole genome shotgun sequencing project.</title>
        <authorList>
            <person name="Zhao G."/>
            <person name="Shen L."/>
        </authorList>
    </citation>
    <scope>NUCLEOTIDE SEQUENCE [LARGE SCALE GENOMIC DNA]</scope>
    <source>
        <strain evidence="8 9">XZZS9</strain>
    </source>
</reference>
<dbReference type="InterPro" id="IPR029056">
    <property type="entry name" value="Ribokinase-like"/>
</dbReference>
<evidence type="ECO:0000256" key="5">
    <source>
        <dbReference type="ARBA" id="ARBA00022840"/>
    </source>
</evidence>
<keyword evidence="2 6" id="KW-0808">Transferase</keyword>
<evidence type="ECO:0000256" key="1">
    <source>
        <dbReference type="ARBA" id="ARBA00010688"/>
    </source>
</evidence>
<dbReference type="RefSeq" id="WP_213672104.1">
    <property type="nucleotide sequence ID" value="NZ_JAHCDA010000005.1"/>
</dbReference>
<dbReference type="Proteomes" id="UP000766336">
    <property type="component" value="Unassembled WGS sequence"/>
</dbReference>
<dbReference type="PROSITE" id="PS00583">
    <property type="entry name" value="PFKB_KINASES_1"/>
    <property type="match status" value="1"/>
</dbReference>
<evidence type="ECO:0000256" key="2">
    <source>
        <dbReference type="ARBA" id="ARBA00022679"/>
    </source>
</evidence>
<feature type="domain" description="Carbohydrate kinase PfkB" evidence="7">
    <location>
        <begin position="13"/>
        <end position="293"/>
    </location>
</feature>
<dbReference type="PANTHER" id="PTHR46566">
    <property type="entry name" value="1-PHOSPHOFRUCTOKINASE-RELATED"/>
    <property type="match status" value="1"/>
</dbReference>
<organism evidence="8 9">
    <name type="scientific">Roseococcus pinisoli</name>
    <dbReference type="NCBI Taxonomy" id="2835040"/>
    <lineage>
        <taxon>Bacteria</taxon>
        <taxon>Pseudomonadati</taxon>
        <taxon>Pseudomonadota</taxon>
        <taxon>Alphaproteobacteria</taxon>
        <taxon>Acetobacterales</taxon>
        <taxon>Roseomonadaceae</taxon>
        <taxon>Roseococcus</taxon>
    </lineage>
</organism>
<dbReference type="Pfam" id="PF00294">
    <property type="entry name" value="PfkB"/>
    <property type="match status" value="1"/>
</dbReference>
<evidence type="ECO:0000313" key="9">
    <source>
        <dbReference type="Proteomes" id="UP000766336"/>
    </source>
</evidence>
<proteinExistence type="inferred from homology"/>
<dbReference type="InterPro" id="IPR017583">
    <property type="entry name" value="Tagatose/fructose_Pkinase"/>
</dbReference>
<dbReference type="CDD" id="cd01164">
    <property type="entry name" value="FruK_PfkB_like"/>
    <property type="match status" value="1"/>
</dbReference>
<evidence type="ECO:0000313" key="8">
    <source>
        <dbReference type="EMBL" id="MBS7813395.1"/>
    </source>
</evidence>
<evidence type="ECO:0000256" key="4">
    <source>
        <dbReference type="ARBA" id="ARBA00022777"/>
    </source>
</evidence>
<gene>
    <name evidence="8" type="ORF">KHU32_20815</name>
</gene>
<sequence>MKRIVTLTVNPTIDIAANAEEIRPIRKTRTHGERLHPGGGGINVARVVQELGGDAMAFYLSGGAIGPVLESLVEAKGIQHRRLPISGETRISFTVHEEISGREYRFVPEGPEVTEAEWRAAIAAIEACDADYVVASGSLARTMPVDFYAQVGAAAQRKGARFVLDTSGPALEAAIRAGGVFLAKPSLGEFEALTRRRLGNPEDLAEAAAEFVKSGRVEHLAVTLGRDGALLASDGEVLRHAALPVTAVSAVGAGDSFIAAMTWAFSEGESARDAFVWGMAAGAAAVLTLGTELSRRADVERLRSEMLAEQS</sequence>
<dbReference type="PIRSF" id="PIRSF000535">
    <property type="entry name" value="1PFK/6PFK/LacC"/>
    <property type="match status" value="1"/>
</dbReference>
<comment type="caution">
    <text evidence="8">The sequence shown here is derived from an EMBL/GenBank/DDBJ whole genome shotgun (WGS) entry which is preliminary data.</text>
</comment>
<evidence type="ECO:0000256" key="3">
    <source>
        <dbReference type="ARBA" id="ARBA00022741"/>
    </source>
</evidence>
<comment type="similarity">
    <text evidence="1 6">Belongs to the carbohydrate kinase PfkB family.</text>
</comment>
<name>A0ABS5QKB4_9PROT</name>
<dbReference type="SUPFAM" id="SSF53613">
    <property type="entry name" value="Ribokinase-like"/>
    <property type="match status" value="1"/>
</dbReference>
<keyword evidence="4" id="KW-0418">Kinase</keyword>
<protein>
    <recommendedName>
        <fullName evidence="6">Phosphofructokinase</fullName>
    </recommendedName>
</protein>
<dbReference type="InterPro" id="IPR002173">
    <property type="entry name" value="Carboh/pur_kinase_PfkB_CS"/>
</dbReference>
<evidence type="ECO:0000259" key="7">
    <source>
        <dbReference type="Pfam" id="PF00294"/>
    </source>
</evidence>
<dbReference type="Gene3D" id="3.40.1190.20">
    <property type="match status" value="1"/>
</dbReference>
<evidence type="ECO:0000256" key="6">
    <source>
        <dbReference type="PIRNR" id="PIRNR000535"/>
    </source>
</evidence>
<accession>A0ABS5QKB4</accession>
<dbReference type="NCBIfam" id="TIGR03168">
    <property type="entry name" value="1-PFK"/>
    <property type="match status" value="1"/>
</dbReference>
<dbReference type="PANTHER" id="PTHR46566:SF2">
    <property type="entry name" value="ATP-DEPENDENT 6-PHOSPHOFRUCTOKINASE ISOZYME 2"/>
    <property type="match status" value="1"/>
</dbReference>
<keyword evidence="9" id="KW-1185">Reference proteome</keyword>
<keyword evidence="5" id="KW-0067">ATP-binding</keyword>
<dbReference type="InterPro" id="IPR011611">
    <property type="entry name" value="PfkB_dom"/>
</dbReference>